<sequence length="72" mass="8031">MTASEQKVLTQDLPLAVANERKIGAMLGRLSRLDGMTDRAFNPNSTRRLSANCEARILSEPMPWTSLPRCQD</sequence>
<gene>
    <name evidence="1" type="ORF">VSR73_32925</name>
</gene>
<name>A0ABU9S0K2_9BURK</name>
<dbReference type="EMBL" id="JAYMRV010000013">
    <property type="protein sequence ID" value="MEM5425849.1"/>
    <property type="molecule type" value="Genomic_DNA"/>
</dbReference>
<organism evidence="1 2">
    <name type="scientific">Paraburkholderia ferrariae</name>
    <dbReference type="NCBI Taxonomy" id="386056"/>
    <lineage>
        <taxon>Bacteria</taxon>
        <taxon>Pseudomonadati</taxon>
        <taxon>Pseudomonadota</taxon>
        <taxon>Betaproteobacteria</taxon>
        <taxon>Burkholderiales</taxon>
        <taxon>Burkholderiaceae</taxon>
        <taxon>Paraburkholderia</taxon>
    </lineage>
</organism>
<evidence type="ECO:0000313" key="2">
    <source>
        <dbReference type="Proteomes" id="UP001489897"/>
    </source>
</evidence>
<comment type="caution">
    <text evidence="1">The sequence shown here is derived from an EMBL/GenBank/DDBJ whole genome shotgun (WGS) entry which is preliminary data.</text>
</comment>
<evidence type="ECO:0000313" key="1">
    <source>
        <dbReference type="EMBL" id="MEM5425849.1"/>
    </source>
</evidence>
<accession>A0ABU9S0K2</accession>
<dbReference type="RefSeq" id="WP_342949682.1">
    <property type="nucleotide sequence ID" value="NZ_JAYMRV010000013.1"/>
</dbReference>
<dbReference type="Proteomes" id="UP001489897">
    <property type="component" value="Unassembled WGS sequence"/>
</dbReference>
<protein>
    <submittedName>
        <fullName evidence="1">Uncharacterized protein</fullName>
    </submittedName>
</protein>
<keyword evidence="2" id="KW-1185">Reference proteome</keyword>
<proteinExistence type="predicted"/>
<reference evidence="1 2" key="1">
    <citation type="submission" date="2024-01" db="EMBL/GenBank/DDBJ databases">
        <title>The diversity of rhizobia nodulating Mimosa spp. in eleven states of Brazil covering several biomes is determined by host plant, location, and edaphic factors.</title>
        <authorList>
            <person name="Rouws L."/>
            <person name="Barauna A."/>
            <person name="Beukes C."/>
            <person name="De Faria S.M."/>
            <person name="Gross E."/>
            <person name="Dos Reis Junior F.B."/>
            <person name="Simon M."/>
            <person name="Maluk M."/>
            <person name="Odee D.W."/>
            <person name="Kenicer G."/>
            <person name="Young J.P.W."/>
            <person name="Reis V.M."/>
            <person name="Zilli J."/>
            <person name="James E.K."/>
        </authorList>
    </citation>
    <scope>NUCLEOTIDE SEQUENCE [LARGE SCALE GENOMIC DNA]</scope>
    <source>
        <strain evidence="1 2">JPY167</strain>
    </source>
</reference>